<dbReference type="EC" id="1.6.2.2" evidence="4"/>
<dbReference type="Gene3D" id="2.40.30.10">
    <property type="entry name" value="Translation factors"/>
    <property type="match status" value="1"/>
</dbReference>
<feature type="binding site" evidence="13">
    <location>
        <position position="186"/>
    </location>
    <ligand>
        <name>FAD</name>
        <dbReference type="ChEBI" id="CHEBI:57692"/>
    </ligand>
</feature>
<dbReference type="STRING" id="1882483.A0A317XZI1"/>
<dbReference type="FunFam" id="2.40.30.10:FF:000069">
    <property type="entry name" value="NADH-cytochrome b5 reductase"/>
    <property type="match status" value="1"/>
</dbReference>
<dbReference type="InterPro" id="IPR017927">
    <property type="entry name" value="FAD-bd_FR_type"/>
</dbReference>
<keyword evidence="9" id="KW-1133">Transmembrane helix</keyword>
<dbReference type="AlphaFoldDB" id="A0A317XZI1"/>
<dbReference type="PANTHER" id="PTHR19370">
    <property type="entry name" value="NADH-CYTOCHROME B5 REDUCTASE"/>
    <property type="match status" value="1"/>
</dbReference>
<accession>A0A317XZI1</accession>
<feature type="domain" description="FAD-binding FR-type" evidence="14">
    <location>
        <begin position="103"/>
        <end position="211"/>
    </location>
</feature>
<evidence type="ECO:0000256" key="2">
    <source>
        <dbReference type="ARBA" id="ARBA00004572"/>
    </source>
</evidence>
<evidence type="ECO:0000256" key="3">
    <source>
        <dbReference type="ARBA" id="ARBA00006105"/>
    </source>
</evidence>
<keyword evidence="12" id="KW-0472">Membrane</keyword>
<dbReference type="Gene3D" id="3.40.50.80">
    <property type="entry name" value="Nucleotide-binding domain of ferredoxin-NADP reductase (FNR) module"/>
    <property type="match status" value="1"/>
</dbReference>
<feature type="binding site" evidence="13">
    <location>
        <position position="179"/>
    </location>
    <ligand>
        <name>FAD</name>
        <dbReference type="ChEBI" id="CHEBI:57692"/>
    </ligand>
</feature>
<sequence>MFIRPALTSSLGQAARSTLRSQAPAARGYATEAGKPSGGSNLPMILALGGVAGLGAWYSLGGFDDPKAAKAKLEQKGKEAAEQAKGAVDHAKSAASGGALNKDQFVEFTLKEVKPYNHDTATYVFELPNGQKPGMNVASAVLFKAAGDALKDDKGKDVIKPYTPVTSPEVAGHIDFLIKRYPGGKMTGHVHGMKPGDKLGIKGPIAKFPYKANEFESIGMVAGGSGITPMWQVMQTIASNPEDKTQCTLIYTNKTEQDILLREEFDKLAQTDKRFKVVYGLDKLPKGFKGFEGYLTKELAATNLPKPDLANKTKIFVCGPPGQVEAVSGGKGPKGSQGELKGLLADMGYQADQVYKF</sequence>
<evidence type="ECO:0000256" key="9">
    <source>
        <dbReference type="ARBA" id="ARBA00022989"/>
    </source>
</evidence>
<feature type="binding site" evidence="13">
    <location>
        <position position="161"/>
    </location>
    <ligand>
        <name>FAD</name>
        <dbReference type="ChEBI" id="CHEBI:57692"/>
    </ligand>
</feature>
<keyword evidence="7" id="KW-1000">Mitochondrion outer membrane</keyword>
<feature type="binding site" evidence="13">
    <location>
        <position position="177"/>
    </location>
    <ligand>
        <name>FAD</name>
        <dbReference type="ChEBI" id="CHEBI:57692"/>
    </ligand>
</feature>
<dbReference type="PROSITE" id="PS51384">
    <property type="entry name" value="FAD_FR"/>
    <property type="match status" value="1"/>
</dbReference>
<keyword evidence="5 13" id="KW-0285">Flavoprotein</keyword>
<evidence type="ECO:0000256" key="7">
    <source>
        <dbReference type="ARBA" id="ARBA00022787"/>
    </source>
</evidence>
<gene>
    <name evidence="15" type="ORF">BCV70DRAFT_225032</name>
</gene>
<dbReference type="InterPro" id="IPR008333">
    <property type="entry name" value="Cbr1-like_FAD-bd_dom"/>
</dbReference>
<evidence type="ECO:0000313" key="16">
    <source>
        <dbReference type="Proteomes" id="UP000246740"/>
    </source>
</evidence>
<evidence type="ECO:0000313" key="15">
    <source>
        <dbReference type="EMBL" id="PWZ03696.1"/>
    </source>
</evidence>
<evidence type="ECO:0000256" key="1">
    <source>
        <dbReference type="ARBA" id="ARBA00001974"/>
    </source>
</evidence>
<dbReference type="Proteomes" id="UP000246740">
    <property type="component" value="Unassembled WGS sequence"/>
</dbReference>
<dbReference type="EMBL" id="KZ819188">
    <property type="protein sequence ID" value="PWZ03696.1"/>
    <property type="molecule type" value="Genomic_DNA"/>
</dbReference>
<feature type="binding site" evidence="13">
    <location>
        <position position="185"/>
    </location>
    <ligand>
        <name>FAD</name>
        <dbReference type="ChEBI" id="CHEBI:57692"/>
    </ligand>
</feature>
<dbReference type="GO" id="GO:0005741">
    <property type="term" value="C:mitochondrial outer membrane"/>
    <property type="evidence" value="ECO:0007669"/>
    <property type="project" value="UniProtKB-SubCell"/>
</dbReference>
<feature type="binding site" evidence="13">
    <location>
        <position position="228"/>
    </location>
    <ligand>
        <name>FAD</name>
        <dbReference type="ChEBI" id="CHEBI:57692"/>
    </ligand>
</feature>
<dbReference type="InParanoid" id="A0A317XZI1"/>
<evidence type="ECO:0000256" key="5">
    <source>
        <dbReference type="ARBA" id="ARBA00022630"/>
    </source>
</evidence>
<dbReference type="CDD" id="cd06183">
    <property type="entry name" value="cyt_b5_reduct_like"/>
    <property type="match status" value="1"/>
</dbReference>
<evidence type="ECO:0000256" key="11">
    <source>
        <dbReference type="ARBA" id="ARBA00023027"/>
    </source>
</evidence>
<dbReference type="InterPro" id="IPR039261">
    <property type="entry name" value="FNR_nucleotide-bd"/>
</dbReference>
<evidence type="ECO:0000256" key="4">
    <source>
        <dbReference type="ARBA" id="ARBA00012011"/>
    </source>
</evidence>
<dbReference type="Pfam" id="PF00175">
    <property type="entry name" value="NAD_binding_1"/>
    <property type="match status" value="1"/>
</dbReference>
<protein>
    <recommendedName>
        <fullName evidence="4">cytochrome-b5 reductase</fullName>
        <ecNumber evidence="4">1.6.2.2</ecNumber>
    </recommendedName>
</protein>
<comment type="similarity">
    <text evidence="3">Belongs to the flavoprotein pyridine nucleotide cytochrome reductase family.</text>
</comment>
<evidence type="ECO:0000256" key="8">
    <source>
        <dbReference type="ARBA" id="ARBA00022827"/>
    </source>
</evidence>
<keyword evidence="7" id="KW-0496">Mitochondrion</keyword>
<dbReference type="SUPFAM" id="SSF63380">
    <property type="entry name" value="Riboflavin synthase domain-like"/>
    <property type="match status" value="1"/>
</dbReference>
<dbReference type="OrthoDB" id="432685at2759"/>
<proteinExistence type="inferred from homology"/>
<comment type="subcellular location">
    <subcellularLocation>
        <location evidence="2">Mitochondrion outer membrane</location>
        <topology evidence="2">Single-pass membrane protein</topology>
    </subcellularLocation>
</comment>
<dbReference type="FunFam" id="3.40.50.80:FF:000009">
    <property type="entry name" value="NADH-cytochrome b5 reductase"/>
    <property type="match status" value="1"/>
</dbReference>
<evidence type="ECO:0000259" key="14">
    <source>
        <dbReference type="PROSITE" id="PS51384"/>
    </source>
</evidence>
<name>A0A317XZI1_9BASI</name>
<dbReference type="Pfam" id="PF00970">
    <property type="entry name" value="FAD_binding_6"/>
    <property type="match status" value="1"/>
</dbReference>
<evidence type="ECO:0000256" key="10">
    <source>
        <dbReference type="ARBA" id="ARBA00023002"/>
    </source>
</evidence>
<evidence type="ECO:0000256" key="12">
    <source>
        <dbReference type="ARBA" id="ARBA00023136"/>
    </source>
</evidence>
<comment type="cofactor">
    <cofactor evidence="1 13">
        <name>FAD</name>
        <dbReference type="ChEBI" id="CHEBI:57692"/>
    </cofactor>
</comment>
<feature type="binding site" evidence="13">
    <location>
        <position position="162"/>
    </location>
    <ligand>
        <name>FAD</name>
        <dbReference type="ChEBI" id="CHEBI:57692"/>
    </ligand>
</feature>
<keyword evidence="11" id="KW-0520">NAD</keyword>
<evidence type="ECO:0000256" key="13">
    <source>
        <dbReference type="PIRSR" id="PIRSR601834-1"/>
    </source>
</evidence>
<reference evidence="15 16" key="1">
    <citation type="journal article" date="2018" name="Mol. Biol. Evol.">
        <title>Broad Genomic Sampling Reveals a Smut Pathogenic Ancestry of the Fungal Clade Ustilaginomycotina.</title>
        <authorList>
            <person name="Kijpornyongpan T."/>
            <person name="Mondo S.J."/>
            <person name="Barry K."/>
            <person name="Sandor L."/>
            <person name="Lee J."/>
            <person name="Lipzen A."/>
            <person name="Pangilinan J."/>
            <person name="LaButti K."/>
            <person name="Hainaut M."/>
            <person name="Henrissat B."/>
            <person name="Grigoriev I.V."/>
            <person name="Spatafora J.W."/>
            <person name="Aime M.C."/>
        </authorList>
    </citation>
    <scope>NUCLEOTIDE SEQUENCE [LARGE SCALE GENOMIC DNA]</scope>
    <source>
        <strain evidence="15 16">MCA 3645</strain>
    </source>
</reference>
<dbReference type="SUPFAM" id="SSF52343">
    <property type="entry name" value="Ferredoxin reductase-like, C-terminal NADP-linked domain"/>
    <property type="match status" value="1"/>
</dbReference>
<dbReference type="InterPro" id="IPR001834">
    <property type="entry name" value="CBR-like"/>
</dbReference>
<organism evidence="15 16">
    <name type="scientific">Testicularia cyperi</name>
    <dbReference type="NCBI Taxonomy" id="1882483"/>
    <lineage>
        <taxon>Eukaryota</taxon>
        <taxon>Fungi</taxon>
        <taxon>Dikarya</taxon>
        <taxon>Basidiomycota</taxon>
        <taxon>Ustilaginomycotina</taxon>
        <taxon>Ustilaginomycetes</taxon>
        <taxon>Ustilaginales</taxon>
        <taxon>Anthracoideaceae</taxon>
        <taxon>Testicularia</taxon>
    </lineage>
</organism>
<dbReference type="PANTHER" id="PTHR19370:SF171">
    <property type="entry name" value="NADH-CYTOCHROME B5 REDUCTASE 2"/>
    <property type="match status" value="1"/>
</dbReference>
<dbReference type="InterPro" id="IPR017938">
    <property type="entry name" value="Riboflavin_synthase-like_b-brl"/>
</dbReference>
<dbReference type="InterPro" id="IPR001433">
    <property type="entry name" value="OxRdtase_FAD/NAD-bd"/>
</dbReference>
<keyword evidence="8 13" id="KW-0274">FAD</keyword>
<evidence type="ECO:0000256" key="6">
    <source>
        <dbReference type="ARBA" id="ARBA00022692"/>
    </source>
</evidence>
<dbReference type="GO" id="GO:0090524">
    <property type="term" value="F:cytochrome-b5 reductase activity, acting on NADH"/>
    <property type="evidence" value="ECO:0007669"/>
    <property type="project" value="UniProtKB-EC"/>
</dbReference>
<keyword evidence="6" id="KW-0812">Transmembrane</keyword>
<keyword evidence="10" id="KW-0560">Oxidoreductase</keyword>
<keyword evidence="16" id="KW-1185">Reference proteome</keyword>
<dbReference type="PRINTS" id="PR00406">
    <property type="entry name" value="CYTB5RDTASE"/>
</dbReference>